<dbReference type="Proteomes" id="UP000198802">
    <property type="component" value="Unassembled WGS sequence"/>
</dbReference>
<dbReference type="AlphaFoldDB" id="A0A0S4QTJ9"/>
<keyword evidence="3" id="KW-1185">Reference proteome</keyword>
<dbReference type="SUPFAM" id="SSF51735">
    <property type="entry name" value="NAD(P)-binding Rossmann-fold domains"/>
    <property type="match status" value="1"/>
</dbReference>
<dbReference type="PANTHER" id="PTHR48079:SF6">
    <property type="entry name" value="NAD(P)-BINDING DOMAIN-CONTAINING PROTEIN-RELATED"/>
    <property type="match status" value="1"/>
</dbReference>
<dbReference type="InterPro" id="IPR036291">
    <property type="entry name" value="NAD(P)-bd_dom_sf"/>
</dbReference>
<dbReference type="InterPro" id="IPR001509">
    <property type="entry name" value="Epimerase_deHydtase"/>
</dbReference>
<organism evidence="2 3">
    <name type="scientific">Parafrankia irregularis</name>
    <dbReference type="NCBI Taxonomy" id="795642"/>
    <lineage>
        <taxon>Bacteria</taxon>
        <taxon>Bacillati</taxon>
        <taxon>Actinomycetota</taxon>
        <taxon>Actinomycetes</taxon>
        <taxon>Frankiales</taxon>
        <taxon>Frankiaceae</taxon>
        <taxon>Parafrankia</taxon>
    </lineage>
</organism>
<dbReference type="EMBL" id="FAOZ01000014">
    <property type="protein sequence ID" value="CUU57770.1"/>
    <property type="molecule type" value="Genomic_DNA"/>
</dbReference>
<dbReference type="RefSeq" id="WP_054568965.1">
    <property type="nucleotide sequence ID" value="NZ_FAOZ01000014.1"/>
</dbReference>
<dbReference type="GO" id="GO:0004029">
    <property type="term" value="F:aldehyde dehydrogenase (NAD+) activity"/>
    <property type="evidence" value="ECO:0007669"/>
    <property type="project" value="TreeGrafter"/>
</dbReference>
<name>A0A0S4QTJ9_9ACTN</name>
<evidence type="ECO:0000313" key="3">
    <source>
        <dbReference type="Proteomes" id="UP000198802"/>
    </source>
</evidence>
<dbReference type="GO" id="GO:0005737">
    <property type="term" value="C:cytoplasm"/>
    <property type="evidence" value="ECO:0007669"/>
    <property type="project" value="TreeGrafter"/>
</dbReference>
<feature type="domain" description="NAD-dependent epimerase/dehydratase" evidence="1">
    <location>
        <begin position="5"/>
        <end position="234"/>
    </location>
</feature>
<evidence type="ECO:0000259" key="1">
    <source>
        <dbReference type="Pfam" id="PF01370"/>
    </source>
</evidence>
<dbReference type="InterPro" id="IPR051783">
    <property type="entry name" value="NAD(P)-dependent_oxidoreduct"/>
</dbReference>
<protein>
    <submittedName>
        <fullName evidence="2">Nucleoside-diphosphate-sugar epimerase</fullName>
    </submittedName>
</protein>
<evidence type="ECO:0000313" key="2">
    <source>
        <dbReference type="EMBL" id="CUU57770.1"/>
    </source>
</evidence>
<proteinExistence type="predicted"/>
<dbReference type="PANTHER" id="PTHR48079">
    <property type="entry name" value="PROTEIN YEEZ"/>
    <property type="match status" value="1"/>
</dbReference>
<accession>A0A0S4QTJ9</accession>
<reference evidence="3" key="1">
    <citation type="submission" date="2015-11" db="EMBL/GenBank/DDBJ databases">
        <authorList>
            <person name="Varghese N."/>
        </authorList>
    </citation>
    <scope>NUCLEOTIDE SEQUENCE [LARGE SCALE GENOMIC DNA]</scope>
    <source>
        <strain evidence="3">DSM 45899</strain>
    </source>
</reference>
<dbReference type="Pfam" id="PF01370">
    <property type="entry name" value="Epimerase"/>
    <property type="match status" value="1"/>
</dbReference>
<dbReference type="Gene3D" id="3.40.50.720">
    <property type="entry name" value="NAD(P)-binding Rossmann-like Domain"/>
    <property type="match status" value="1"/>
</dbReference>
<gene>
    <name evidence="2" type="ORF">Ga0074812_114118</name>
</gene>
<sequence>MARSVVTGAAGFLGGAVAQELRQRGDEVVALDVRRGPGITQADVTTAGDWEKALDGADLLVHAAAVGMGGVGELTPVRAGRVTPPSRVTTAQMRKVLLGGTATVLDAAQRAGVGRVIHLSCVSALGGDTPMLADESAPVGLTGEPRADAIAAAEQTANAAAAHGAPVTVLRIADAYGPRAGRWTLWPVLLMRAGRFVLVDGGGGRLSPVHVDDVVAAVTAVAAAPVDVVAGRVLHVTGPEATTGADFFGRYAALAEVRPPRSVPARLCEVVDAVDRLPGRSRSASGRRPGLLRGLGAKLVVNVDPRVRVDLGPLTIQDLTRTGTVSGRRIAELVGWEPRVDLDEGMRRTGAWLRDRGLLGVTEPARRG</sequence>